<dbReference type="NCBIfam" id="NF041437">
    <property type="entry name" value="TfpZ"/>
    <property type="match status" value="1"/>
</dbReference>
<name>A0A378Q456_9GAMM</name>
<accession>A0A378Q456</accession>
<keyword evidence="1" id="KW-0812">Transmembrane</keyword>
<gene>
    <name evidence="2" type="ORF">NCTC11091_00752</name>
</gene>
<keyword evidence="1" id="KW-1133">Transmembrane helix</keyword>
<keyword evidence="1" id="KW-0472">Membrane</keyword>
<protein>
    <recommendedName>
        <fullName evidence="4">Type IV pilin accessory protein</fullName>
    </recommendedName>
</protein>
<feature type="transmembrane region" description="Helical" evidence="1">
    <location>
        <begin position="48"/>
        <end position="69"/>
    </location>
</feature>
<reference evidence="2 3" key="1">
    <citation type="submission" date="2018-06" db="EMBL/GenBank/DDBJ databases">
        <authorList>
            <consortium name="Pathogen Informatics"/>
            <person name="Doyle S."/>
        </authorList>
    </citation>
    <scope>NUCLEOTIDE SEQUENCE [LARGE SCALE GENOMIC DNA]</scope>
    <source>
        <strain evidence="2 3">NCTC11091</strain>
    </source>
</reference>
<evidence type="ECO:0000313" key="2">
    <source>
        <dbReference type="EMBL" id="STY94968.1"/>
    </source>
</evidence>
<proteinExistence type="predicted"/>
<dbReference type="InterPro" id="IPR047814">
    <property type="entry name" value="TfpX/TfpZ-like"/>
</dbReference>
<dbReference type="Proteomes" id="UP000255193">
    <property type="component" value="Unassembled WGS sequence"/>
</dbReference>
<organism evidence="2 3">
    <name type="scientific">Faucicola atlantae</name>
    <dbReference type="NCBI Taxonomy" id="34059"/>
    <lineage>
        <taxon>Bacteria</taxon>
        <taxon>Pseudomonadati</taxon>
        <taxon>Pseudomonadota</taxon>
        <taxon>Gammaproteobacteria</taxon>
        <taxon>Moraxellales</taxon>
        <taxon>Moraxellaceae</taxon>
        <taxon>Faucicola</taxon>
    </lineage>
</organism>
<evidence type="ECO:0000256" key="1">
    <source>
        <dbReference type="SAM" id="Phobius"/>
    </source>
</evidence>
<evidence type="ECO:0008006" key="4">
    <source>
        <dbReference type="Google" id="ProtNLM"/>
    </source>
</evidence>
<evidence type="ECO:0000313" key="3">
    <source>
        <dbReference type="Proteomes" id="UP000255193"/>
    </source>
</evidence>
<sequence>MNKQLFQQKIKAFGWHLLFSAVSALLSILLVYGVWYPSPLAKAVGVNHLYLMMLAIDAILGPVLTFIVYKKPKKTLRFDLAVILSVQLLALGYGLYTMYQGKPAWIAYDVDRFQLVRTNDIDQRKLAQAKSEYKHVPVGRPKYVASVVPKTNIELSNEILFDEIQYGIAPPQRPELYQPLSRAYEQIVKRAKPLNELNKFNDENDVKKILSQYPTADSFVPLKANAQDMTVLIDKKSGGKVVKIVDLRPWQ</sequence>
<dbReference type="EMBL" id="UGQA01000001">
    <property type="protein sequence ID" value="STY94968.1"/>
    <property type="molecule type" value="Genomic_DNA"/>
</dbReference>
<dbReference type="RefSeq" id="WP_067056565.1">
    <property type="nucleotide sequence ID" value="NZ_CP171132.1"/>
</dbReference>
<dbReference type="AlphaFoldDB" id="A0A378Q456"/>
<feature type="transmembrane region" description="Helical" evidence="1">
    <location>
        <begin position="76"/>
        <end position="96"/>
    </location>
</feature>
<feature type="transmembrane region" description="Helical" evidence="1">
    <location>
        <begin position="12"/>
        <end position="36"/>
    </location>
</feature>